<feature type="transmembrane region" description="Helical" evidence="2">
    <location>
        <begin position="297"/>
        <end position="315"/>
    </location>
</feature>
<feature type="domain" description="SGNH" evidence="4">
    <location>
        <begin position="514"/>
        <end position="719"/>
    </location>
</feature>
<feature type="transmembrane region" description="Helical" evidence="2">
    <location>
        <begin position="321"/>
        <end position="342"/>
    </location>
</feature>
<feature type="transmembrane region" description="Helical" evidence="2">
    <location>
        <begin position="387"/>
        <end position="406"/>
    </location>
</feature>
<dbReference type="EMBL" id="VTFX01000001">
    <property type="protein sequence ID" value="KAD4060522.1"/>
    <property type="molecule type" value="Genomic_DNA"/>
</dbReference>
<dbReference type="InterPro" id="IPR002656">
    <property type="entry name" value="Acyl_transf_3_dom"/>
</dbReference>
<sequence>MSLRKSGARSVPCPPLRGITFSPPSSVEGGLSASGTLLGGIFGIRKASVTHPYPVLPHAVDQPSPPVKAAKPGFRPEVQGLRALAVLMVASYHIWLGRVSGGVDVFLLVSAFLLSLSFLRKGEAGRSLQLRHYWTHVFNRLLPAAAVVIVGTLAATVLFVPRSRWAEIFSQAWSSLLYVQNWALAADSVDYYAADHSIASPFQHFWSLSVQGQVFILWPLLFALSAVIARIAHQRFRRVVLCVFGAVFAVSLVFSVYETYTNQAHAYFDTRTRLWEFAFGTLLALAIPYLKPGRGLRVAAGWIGLAAMLSGGFILDVQGQFPGFVALWPLTAAALVIIAGQTGSRFGADRVLSWGPLVRMGDMSYALYLWHWPILVIYLAWRGRQEVGLVGGALILGLSLILAALTTRFVEKPVRAGERHGTWRRSAVVIAACLAIVAVPLASGQYLLKSADDRLQAEAELNYPGARVLAPDYDGEPTGVPVRSVSSTDPDSWGSLPQECSDVPDGPTDPVLTSICFSTPNTDSAKRTVLIIGSSHAQQWIEAVEPMAQAHDYRVIALLKGGCVYGDTVASRSEDCNRFNEAATEYALEMKPDAVIAVATAAMPEDAADPLVEGLPEAAQKLAGEGIDVIGVRDNPRFPFNMQVCAETNGADSCTAPLVDKQSPNLPTAEDAAGITLLDFSDLICPEGICSPVVGNTYVFLDDNHLTTAYAASLADEFDRRFHEAVGW</sequence>
<dbReference type="Pfam" id="PF01757">
    <property type="entry name" value="Acyl_transf_3"/>
    <property type="match status" value="1"/>
</dbReference>
<feature type="transmembrane region" description="Helical" evidence="2">
    <location>
        <begin position="239"/>
        <end position="260"/>
    </location>
</feature>
<keyword evidence="2" id="KW-0812">Transmembrane</keyword>
<keyword evidence="5" id="KW-0012">Acyltransferase</keyword>
<dbReference type="Proteomes" id="UP000326852">
    <property type="component" value="Unassembled WGS sequence"/>
</dbReference>
<evidence type="ECO:0000313" key="5">
    <source>
        <dbReference type="EMBL" id="KAD4060522.1"/>
    </source>
</evidence>
<dbReference type="InterPro" id="IPR043968">
    <property type="entry name" value="SGNH"/>
</dbReference>
<feature type="domain" description="Acyltransferase 3" evidence="3">
    <location>
        <begin position="77"/>
        <end position="407"/>
    </location>
</feature>
<dbReference type="PANTHER" id="PTHR23028">
    <property type="entry name" value="ACETYLTRANSFERASE"/>
    <property type="match status" value="1"/>
</dbReference>
<keyword evidence="5" id="KW-0808">Transferase</keyword>
<dbReference type="AlphaFoldDB" id="A0A5N6MUD9"/>
<accession>A0A5N6MUD9</accession>
<proteinExistence type="predicted"/>
<dbReference type="Pfam" id="PF19040">
    <property type="entry name" value="SGNH"/>
    <property type="match status" value="1"/>
</dbReference>
<dbReference type="GO" id="GO:0016020">
    <property type="term" value="C:membrane"/>
    <property type="evidence" value="ECO:0007669"/>
    <property type="project" value="TreeGrafter"/>
</dbReference>
<evidence type="ECO:0000256" key="1">
    <source>
        <dbReference type="SAM" id="MobiDB-lite"/>
    </source>
</evidence>
<feature type="transmembrane region" description="Helical" evidence="2">
    <location>
        <begin position="427"/>
        <end position="448"/>
    </location>
</feature>
<evidence type="ECO:0000259" key="4">
    <source>
        <dbReference type="Pfam" id="PF19040"/>
    </source>
</evidence>
<feature type="region of interest" description="Disordered" evidence="1">
    <location>
        <begin position="479"/>
        <end position="499"/>
    </location>
</feature>
<gene>
    <name evidence="5" type="ORF">GD627_05680</name>
</gene>
<keyword evidence="6" id="KW-1185">Reference proteome</keyword>
<name>A0A5N6MUD9_9MICC</name>
<feature type="transmembrane region" description="Helical" evidence="2">
    <location>
        <begin position="140"/>
        <end position="160"/>
    </location>
</feature>
<dbReference type="GO" id="GO:0016747">
    <property type="term" value="F:acyltransferase activity, transferring groups other than amino-acyl groups"/>
    <property type="evidence" value="ECO:0007669"/>
    <property type="project" value="InterPro"/>
</dbReference>
<comment type="caution">
    <text evidence="5">The sequence shown here is derived from an EMBL/GenBank/DDBJ whole genome shotgun (WGS) entry which is preliminary data.</text>
</comment>
<evidence type="ECO:0000256" key="2">
    <source>
        <dbReference type="SAM" id="Phobius"/>
    </source>
</evidence>
<dbReference type="InterPro" id="IPR050879">
    <property type="entry name" value="Acyltransferase_3"/>
</dbReference>
<protein>
    <submittedName>
        <fullName evidence="5">Acyltransferase family protein</fullName>
    </submittedName>
</protein>
<evidence type="ECO:0000259" key="3">
    <source>
        <dbReference type="Pfam" id="PF01757"/>
    </source>
</evidence>
<feature type="transmembrane region" description="Helical" evidence="2">
    <location>
        <begin position="215"/>
        <end position="232"/>
    </location>
</feature>
<dbReference type="GO" id="GO:0009103">
    <property type="term" value="P:lipopolysaccharide biosynthetic process"/>
    <property type="evidence" value="ECO:0007669"/>
    <property type="project" value="TreeGrafter"/>
</dbReference>
<keyword evidence="2" id="KW-1133">Transmembrane helix</keyword>
<evidence type="ECO:0000313" key="6">
    <source>
        <dbReference type="Proteomes" id="UP000326852"/>
    </source>
</evidence>
<organism evidence="5 6">
    <name type="scientific">Arthrobacter yangruifuii</name>
    <dbReference type="NCBI Taxonomy" id="2606616"/>
    <lineage>
        <taxon>Bacteria</taxon>
        <taxon>Bacillati</taxon>
        <taxon>Actinomycetota</taxon>
        <taxon>Actinomycetes</taxon>
        <taxon>Micrococcales</taxon>
        <taxon>Micrococcaceae</taxon>
        <taxon>Arthrobacter</taxon>
    </lineage>
</organism>
<keyword evidence="2" id="KW-0472">Membrane</keyword>
<feature type="transmembrane region" description="Helical" evidence="2">
    <location>
        <begin position="363"/>
        <end position="381"/>
    </location>
</feature>
<dbReference type="PANTHER" id="PTHR23028:SF53">
    <property type="entry name" value="ACYL_TRANSF_3 DOMAIN-CONTAINING PROTEIN"/>
    <property type="match status" value="1"/>
</dbReference>
<reference evidence="5 6" key="1">
    <citation type="submission" date="2019-08" db="EMBL/GenBank/DDBJ databases">
        <title>Arthrobacter sp. nov., isolated from plateau pika and Tibetan wild ass.</title>
        <authorList>
            <person name="Ge Y."/>
        </authorList>
    </citation>
    <scope>NUCLEOTIDE SEQUENCE [LARGE SCALE GENOMIC DNA]</scope>
    <source>
        <strain evidence="5 6">785</strain>
    </source>
</reference>
<feature type="transmembrane region" description="Helical" evidence="2">
    <location>
        <begin position="101"/>
        <end position="119"/>
    </location>
</feature>